<sequence length="180" mass="20251">MISLKRAKEIQQMKKIIFSPIGIIRSPFNSVKGTPIQPAAASGIPGTIELDEKYRAGLRDIEGFSHLILLYHFHLSESYDLLVKPFLDNQLHGLFSTRAPRRPNPIGLSVVRLMGVEGNLLHVMDVDIVDGTPLLDVKPYVMEFDVRQTQTQGWITGKAQNLKEIRADDRFEEKKGSSLL</sequence>
<dbReference type="InterPro" id="IPR036413">
    <property type="entry name" value="YaeB-like_sf"/>
</dbReference>
<dbReference type="Gene3D" id="2.40.30.70">
    <property type="entry name" value="YaeB-like"/>
    <property type="match status" value="1"/>
</dbReference>
<gene>
    <name evidence="4" type="ORF">DAMNIGENAA_10670</name>
</gene>
<dbReference type="CDD" id="cd09281">
    <property type="entry name" value="UPF0066"/>
    <property type="match status" value="1"/>
</dbReference>
<dbReference type="EMBL" id="BSDR01000001">
    <property type="protein sequence ID" value="GLI33634.1"/>
    <property type="molecule type" value="Genomic_DNA"/>
</dbReference>
<organism evidence="4 5">
    <name type="scientific">Desulforhabdus amnigena</name>
    <dbReference type="NCBI Taxonomy" id="40218"/>
    <lineage>
        <taxon>Bacteria</taxon>
        <taxon>Pseudomonadati</taxon>
        <taxon>Thermodesulfobacteriota</taxon>
        <taxon>Syntrophobacteria</taxon>
        <taxon>Syntrophobacterales</taxon>
        <taxon>Syntrophobacteraceae</taxon>
        <taxon>Desulforhabdus</taxon>
    </lineage>
</organism>
<dbReference type="Pfam" id="PF01980">
    <property type="entry name" value="TrmO_N"/>
    <property type="match status" value="1"/>
</dbReference>
<evidence type="ECO:0000259" key="3">
    <source>
        <dbReference type="PROSITE" id="PS51668"/>
    </source>
</evidence>
<comment type="similarity">
    <text evidence="2">Belongs to the tRNA methyltransferase O family.</text>
</comment>
<name>A0A9W6FS36_9BACT</name>
<dbReference type="SUPFAM" id="SSF118196">
    <property type="entry name" value="YaeB-like"/>
    <property type="match status" value="1"/>
</dbReference>
<evidence type="ECO:0000313" key="5">
    <source>
        <dbReference type="Proteomes" id="UP001144372"/>
    </source>
</evidence>
<feature type="domain" description="TsaA-like" evidence="3">
    <location>
        <begin position="18"/>
        <end position="149"/>
    </location>
</feature>
<dbReference type="InterPro" id="IPR036414">
    <property type="entry name" value="YaeB_N_sf"/>
</dbReference>
<dbReference type="Proteomes" id="UP001144372">
    <property type="component" value="Unassembled WGS sequence"/>
</dbReference>
<evidence type="ECO:0000256" key="1">
    <source>
        <dbReference type="ARBA" id="ARBA00022691"/>
    </source>
</evidence>
<dbReference type="InterPro" id="IPR023370">
    <property type="entry name" value="TrmO-like_N"/>
</dbReference>
<reference evidence="4" key="1">
    <citation type="submission" date="2022-12" db="EMBL/GenBank/DDBJ databases">
        <title>Reference genome sequencing for broad-spectrum identification of bacterial and archaeal isolates by mass spectrometry.</title>
        <authorList>
            <person name="Sekiguchi Y."/>
            <person name="Tourlousse D.M."/>
        </authorList>
    </citation>
    <scope>NUCLEOTIDE SEQUENCE</scope>
    <source>
        <strain evidence="4">ASRB1</strain>
    </source>
</reference>
<comment type="caution">
    <text evidence="4">The sequence shown here is derived from an EMBL/GenBank/DDBJ whole genome shotgun (WGS) entry which is preliminary data.</text>
</comment>
<proteinExistence type="inferred from homology"/>
<dbReference type="AlphaFoldDB" id="A0A9W6FS36"/>
<dbReference type="PROSITE" id="PS51668">
    <property type="entry name" value="TSAA_2"/>
    <property type="match status" value="1"/>
</dbReference>
<dbReference type="NCBIfam" id="TIGR00104">
    <property type="entry name" value="tRNA_TsaA"/>
    <property type="match status" value="1"/>
</dbReference>
<evidence type="ECO:0000256" key="2">
    <source>
        <dbReference type="ARBA" id="ARBA00033753"/>
    </source>
</evidence>
<dbReference type="PANTHER" id="PTHR12818">
    <property type="entry name" value="TRNA (ADENINE(37)-N6)-METHYLTRANSFERASE"/>
    <property type="match status" value="1"/>
</dbReference>
<keyword evidence="5" id="KW-1185">Reference proteome</keyword>
<keyword evidence="1" id="KW-0949">S-adenosyl-L-methionine</keyword>
<dbReference type="InterPro" id="IPR040372">
    <property type="entry name" value="YaeB-like"/>
</dbReference>
<protein>
    <submittedName>
        <fullName evidence="4">tRNA (N6-threonylcarbamoyladenosine(37)-N6)-methyltransferase TrmO</fullName>
    </submittedName>
</protein>
<dbReference type="PANTHER" id="PTHR12818:SF0">
    <property type="entry name" value="TRNA (ADENINE(37)-N6)-METHYLTRANSFERASE"/>
    <property type="match status" value="1"/>
</dbReference>
<accession>A0A9W6FS36</accession>
<evidence type="ECO:0000313" key="4">
    <source>
        <dbReference type="EMBL" id="GLI33634.1"/>
    </source>
</evidence>